<comment type="caution">
    <text evidence="2">The sequence shown here is derived from an EMBL/GenBank/DDBJ whole genome shotgun (WGS) entry which is preliminary data.</text>
</comment>
<dbReference type="Pfam" id="PF12705">
    <property type="entry name" value="PDDEXK_1"/>
    <property type="match status" value="1"/>
</dbReference>
<sequence length="338" mass="38187">MSDIIKMSATSIGCFKACPKRYYYRYILGLAPIEDTDALRVGTNYHRVQEIYDAEPGGVCECVTDFICGNGDETTEPNPNCTICEGTGINPQNSMDAVIRHLNERYSTPPISKTVEEWETEKITILYTLIGYRWWYEQQDQGYEVESLEQSFDIPLLSPITGAKLKGRLRGKIDRVFACGENRFVHDYKSTSKAIDPDSTFWSHLTLDTQTRLYTYAAKQLGLGMCGVLYDAWHKPGIKPKKLSQGDSKKFVADGVYCEEEFEVIQGSDGDAGVIVVNNKDAVVELGAKPGTFAIRETPQMFGARLLEDITGRPEFYFARKEIVHHSTDIEAFQWELF</sequence>
<evidence type="ECO:0000313" key="2">
    <source>
        <dbReference type="EMBL" id="KKL90317.1"/>
    </source>
</evidence>
<name>A0A0F9ITC1_9ZZZZ</name>
<organism evidence="2">
    <name type="scientific">marine sediment metagenome</name>
    <dbReference type="NCBI Taxonomy" id="412755"/>
    <lineage>
        <taxon>unclassified sequences</taxon>
        <taxon>metagenomes</taxon>
        <taxon>ecological metagenomes</taxon>
    </lineage>
</organism>
<feature type="domain" description="PD-(D/E)XK endonuclease-like" evidence="1">
    <location>
        <begin position="7"/>
        <end position="223"/>
    </location>
</feature>
<accession>A0A0F9ITC1</accession>
<reference evidence="2" key="1">
    <citation type="journal article" date="2015" name="Nature">
        <title>Complex archaea that bridge the gap between prokaryotes and eukaryotes.</title>
        <authorList>
            <person name="Spang A."/>
            <person name="Saw J.H."/>
            <person name="Jorgensen S.L."/>
            <person name="Zaremba-Niedzwiedzka K."/>
            <person name="Martijn J."/>
            <person name="Lind A.E."/>
            <person name="van Eijk R."/>
            <person name="Schleper C."/>
            <person name="Guy L."/>
            <person name="Ettema T.J."/>
        </authorList>
    </citation>
    <scope>NUCLEOTIDE SEQUENCE</scope>
</reference>
<proteinExistence type="predicted"/>
<dbReference type="InterPro" id="IPR038726">
    <property type="entry name" value="PDDEXK_AddAB-type"/>
</dbReference>
<dbReference type="InterPro" id="IPR011335">
    <property type="entry name" value="Restrct_endonuc-II-like"/>
</dbReference>
<protein>
    <recommendedName>
        <fullName evidence="1">PD-(D/E)XK endonuclease-like domain-containing protein</fullName>
    </recommendedName>
</protein>
<dbReference type="SUPFAM" id="SSF52980">
    <property type="entry name" value="Restriction endonuclease-like"/>
    <property type="match status" value="1"/>
</dbReference>
<dbReference type="EMBL" id="LAZR01020040">
    <property type="protein sequence ID" value="KKL90317.1"/>
    <property type="molecule type" value="Genomic_DNA"/>
</dbReference>
<evidence type="ECO:0000259" key="1">
    <source>
        <dbReference type="Pfam" id="PF12705"/>
    </source>
</evidence>
<feature type="non-terminal residue" evidence="2">
    <location>
        <position position="338"/>
    </location>
</feature>
<dbReference type="AlphaFoldDB" id="A0A0F9ITC1"/>
<gene>
    <name evidence="2" type="ORF">LCGC14_1905940</name>
</gene>